<feature type="domain" description="Chorismate-utilising enzyme C-terminal" evidence="9">
    <location>
        <begin position="228"/>
        <end position="480"/>
    </location>
</feature>
<feature type="domain" description="Anthranilate synthase component I N-terminal" evidence="10">
    <location>
        <begin position="32"/>
        <end position="176"/>
    </location>
</feature>
<dbReference type="Proteomes" id="UP000260790">
    <property type="component" value="Unassembled WGS sequence"/>
</dbReference>
<dbReference type="PANTHER" id="PTHR11236">
    <property type="entry name" value="AMINOBENZOATE/ANTHRANILATE SYNTHASE"/>
    <property type="match status" value="1"/>
</dbReference>
<dbReference type="GO" id="GO:0046872">
    <property type="term" value="F:metal ion binding"/>
    <property type="evidence" value="ECO:0007669"/>
    <property type="project" value="UniProtKB-KW"/>
</dbReference>
<comment type="subunit">
    <text evidence="2">Heterotetramer consisting of two non-identical subunits: a beta subunit (TrpG) and a large alpha subunit (TrpE).</text>
</comment>
<evidence type="ECO:0000256" key="8">
    <source>
        <dbReference type="ARBA" id="ARBA00047683"/>
    </source>
</evidence>
<comment type="catalytic activity">
    <reaction evidence="8">
        <text>chorismate + L-glutamine = anthranilate + pyruvate + L-glutamate + H(+)</text>
        <dbReference type="Rhea" id="RHEA:21732"/>
        <dbReference type="ChEBI" id="CHEBI:15361"/>
        <dbReference type="ChEBI" id="CHEBI:15378"/>
        <dbReference type="ChEBI" id="CHEBI:16567"/>
        <dbReference type="ChEBI" id="CHEBI:29748"/>
        <dbReference type="ChEBI" id="CHEBI:29985"/>
        <dbReference type="ChEBI" id="CHEBI:58359"/>
        <dbReference type="EC" id="4.1.3.27"/>
    </reaction>
</comment>
<evidence type="ECO:0000256" key="2">
    <source>
        <dbReference type="ARBA" id="ARBA00011575"/>
    </source>
</evidence>
<evidence type="ECO:0000256" key="3">
    <source>
        <dbReference type="ARBA" id="ARBA00020653"/>
    </source>
</evidence>
<dbReference type="InterPro" id="IPR006805">
    <property type="entry name" value="Anth_synth_I_N"/>
</dbReference>
<dbReference type="Pfam" id="PF00425">
    <property type="entry name" value="Chorismate_bind"/>
    <property type="match status" value="1"/>
</dbReference>
<name>A0A8B2Z7B1_9LACO</name>
<organism evidence="11 12">
    <name type="scientific">Ligilactobacillus ruminis</name>
    <dbReference type="NCBI Taxonomy" id="1623"/>
    <lineage>
        <taxon>Bacteria</taxon>
        <taxon>Bacillati</taxon>
        <taxon>Bacillota</taxon>
        <taxon>Bacilli</taxon>
        <taxon>Lactobacillales</taxon>
        <taxon>Lactobacillaceae</taxon>
        <taxon>Ligilactobacillus</taxon>
    </lineage>
</organism>
<evidence type="ECO:0000313" key="11">
    <source>
        <dbReference type="EMBL" id="RGK44315.1"/>
    </source>
</evidence>
<dbReference type="InterPro" id="IPR005801">
    <property type="entry name" value="ADC_synthase"/>
</dbReference>
<dbReference type="GO" id="GO:0004049">
    <property type="term" value="F:anthranilate synthase activity"/>
    <property type="evidence" value="ECO:0007669"/>
    <property type="project" value="UniProtKB-EC"/>
</dbReference>
<evidence type="ECO:0000259" key="10">
    <source>
        <dbReference type="Pfam" id="PF04715"/>
    </source>
</evidence>
<dbReference type="SUPFAM" id="SSF56322">
    <property type="entry name" value="ADC synthase"/>
    <property type="match status" value="1"/>
</dbReference>
<comment type="cofactor">
    <cofactor evidence="1">
        <name>Mg(2+)</name>
        <dbReference type="ChEBI" id="CHEBI:18420"/>
    </cofactor>
</comment>
<dbReference type="InterPro" id="IPR015890">
    <property type="entry name" value="Chorismate_C"/>
</dbReference>
<dbReference type="InterPro" id="IPR019999">
    <property type="entry name" value="Anth_synth_I-like"/>
</dbReference>
<reference evidence="11 12" key="1">
    <citation type="submission" date="2018-08" db="EMBL/GenBank/DDBJ databases">
        <title>A genome reference for cultivated species of the human gut microbiota.</title>
        <authorList>
            <person name="Zou Y."/>
            <person name="Xue W."/>
            <person name="Luo G."/>
        </authorList>
    </citation>
    <scope>NUCLEOTIDE SEQUENCE [LARGE SCALE GENOMIC DNA]</scope>
    <source>
        <strain evidence="11 12">TF10-9AT</strain>
    </source>
</reference>
<keyword evidence="4" id="KW-0479">Metal-binding</keyword>
<dbReference type="EMBL" id="QSQR01000013">
    <property type="protein sequence ID" value="RGK44315.1"/>
    <property type="molecule type" value="Genomic_DNA"/>
</dbReference>
<evidence type="ECO:0000256" key="7">
    <source>
        <dbReference type="ARBA" id="ARBA00025634"/>
    </source>
</evidence>
<dbReference type="Gene3D" id="3.60.120.10">
    <property type="entry name" value="Anthranilate synthase"/>
    <property type="match status" value="1"/>
</dbReference>
<dbReference type="Pfam" id="PF04715">
    <property type="entry name" value="Anth_synt_I_N"/>
    <property type="match status" value="1"/>
</dbReference>
<evidence type="ECO:0000256" key="4">
    <source>
        <dbReference type="ARBA" id="ARBA00022723"/>
    </source>
</evidence>
<evidence type="ECO:0000256" key="5">
    <source>
        <dbReference type="ARBA" id="ARBA00022842"/>
    </source>
</evidence>
<protein>
    <recommendedName>
        <fullName evidence="3">Anthranilate synthase component 1</fullName>
    </recommendedName>
</protein>
<evidence type="ECO:0000313" key="12">
    <source>
        <dbReference type="Proteomes" id="UP000260790"/>
    </source>
</evidence>
<keyword evidence="6" id="KW-0456">Lyase</keyword>
<gene>
    <name evidence="11" type="ORF">DXD09_10680</name>
</gene>
<dbReference type="PANTHER" id="PTHR11236:SF48">
    <property type="entry name" value="ISOCHORISMATE SYNTHASE MENF"/>
    <property type="match status" value="1"/>
</dbReference>
<dbReference type="GO" id="GO:0000162">
    <property type="term" value="P:L-tryptophan biosynthetic process"/>
    <property type="evidence" value="ECO:0007669"/>
    <property type="project" value="TreeGrafter"/>
</dbReference>
<sequence>MKSVYPKYEQLKKMAVEKKYHRIPVAIEMYADVTTPVEALKKLRNVSQRCYLFESASQDERWGRYSFIGCNPEMEIVCNNGKIKQLFYKNGEKTSQAKPDEDNPRIFLRKLIEANKSPVLSEMPPFTGGLVGYFAYDYLKYGEPKLKLTNKGDFNDLDLMLFNETVVFDHYRQKIVLIANVNPAELDESLEVAKKKLKNLRNVLAGKERFEFEKLELKSSLETEFSLQEYSKKVDEAKKHIFAGDIFQMILSNPIQAKATGSLFDAYRVLRVENPSPYMFYLSTSDEEIAGASPETLIRSENGKLATFPLAGTRRRGKNEEEDLMFEKELKKSSKERAEHEMLVDLGRNDLGKVAKIGTVKVEKHMEIERFSQVMHLGSTVVAEISDQKDGLDVIDAVLPAGTLSGAPKFRACEIIEELEESKRGIYGGAIGYLDFSGSLDVCIAIRLVSKRGTNLRIQSGAGIVADSVPEQEFKECQNKARAVVLAIEEAKGGIGDDIAD</sequence>
<accession>A0A8B2Z7B1</accession>
<keyword evidence="5" id="KW-0460">Magnesium</keyword>
<evidence type="ECO:0000256" key="1">
    <source>
        <dbReference type="ARBA" id="ARBA00001946"/>
    </source>
</evidence>
<evidence type="ECO:0000256" key="6">
    <source>
        <dbReference type="ARBA" id="ARBA00023239"/>
    </source>
</evidence>
<comment type="caution">
    <text evidence="11">The sequence shown here is derived from an EMBL/GenBank/DDBJ whole genome shotgun (WGS) entry which is preliminary data.</text>
</comment>
<dbReference type="AlphaFoldDB" id="A0A8B2Z7B1"/>
<evidence type="ECO:0000259" key="9">
    <source>
        <dbReference type="Pfam" id="PF00425"/>
    </source>
</evidence>
<dbReference type="RefSeq" id="WP_117644127.1">
    <property type="nucleotide sequence ID" value="NZ_JAQFDM010000025.1"/>
</dbReference>
<dbReference type="PRINTS" id="PR00095">
    <property type="entry name" value="ANTSNTHASEI"/>
</dbReference>
<comment type="function">
    <text evidence="7">Part of a heterotetrameric complex that catalyzes the two-step biosynthesis of anthranilate, an intermediate in the biosynthesis of L-tryptophan. In the first step, the glutamine-binding beta subunit (TrpG) of anthranilate synthase (AS) provides the glutamine amidotransferase activity which generates ammonia as a substrate that, along with chorismate, is used in the second step, catalyzed by the large alpha subunit of AS (TrpE) to produce anthranilate. In the absence of TrpG, TrpE can synthesize anthranilate directly from chorismate and high concentrations of ammonia.</text>
</comment>
<proteinExistence type="predicted"/>